<evidence type="ECO:0000256" key="13">
    <source>
        <dbReference type="ARBA" id="ARBA00023136"/>
    </source>
</evidence>
<keyword evidence="11 17" id="KW-1133">Transmembrane helix</keyword>
<evidence type="ECO:0000256" key="6">
    <source>
        <dbReference type="ARBA" id="ARBA00022670"/>
    </source>
</evidence>
<evidence type="ECO:0000256" key="2">
    <source>
        <dbReference type="ARBA" id="ARBA00003273"/>
    </source>
</evidence>
<feature type="region of interest" description="Disordered" evidence="16">
    <location>
        <begin position="576"/>
        <end position="640"/>
    </location>
</feature>
<keyword evidence="9 15" id="KW-0378">Hydrolase</keyword>
<evidence type="ECO:0000256" key="4">
    <source>
        <dbReference type="ARBA" id="ARBA00010918"/>
    </source>
</evidence>
<evidence type="ECO:0000256" key="7">
    <source>
        <dbReference type="ARBA" id="ARBA00022692"/>
    </source>
</evidence>
<keyword evidence="10 15" id="KW-0862">Zinc</keyword>
<dbReference type="AlphaFoldDB" id="A0A9P8YB57"/>
<evidence type="ECO:0000256" key="15">
    <source>
        <dbReference type="RuleBase" id="RU361240"/>
    </source>
</evidence>
<dbReference type="InterPro" id="IPR045175">
    <property type="entry name" value="M28_fam"/>
</dbReference>
<protein>
    <recommendedName>
        <fullName evidence="15">Peptide hydrolase</fullName>
        <ecNumber evidence="15">3.4.-.-</ecNumber>
    </recommendedName>
</protein>
<reference evidence="21" key="1">
    <citation type="journal article" date="2021" name="Nat. Commun.">
        <title>Genetic determinants of endophytism in the Arabidopsis root mycobiome.</title>
        <authorList>
            <person name="Mesny F."/>
            <person name="Miyauchi S."/>
            <person name="Thiergart T."/>
            <person name="Pickel B."/>
            <person name="Atanasova L."/>
            <person name="Karlsson M."/>
            <person name="Huettel B."/>
            <person name="Barry K.W."/>
            <person name="Haridas S."/>
            <person name="Chen C."/>
            <person name="Bauer D."/>
            <person name="Andreopoulos W."/>
            <person name="Pangilinan J."/>
            <person name="LaButti K."/>
            <person name="Riley R."/>
            <person name="Lipzen A."/>
            <person name="Clum A."/>
            <person name="Drula E."/>
            <person name="Henrissat B."/>
            <person name="Kohler A."/>
            <person name="Grigoriev I.V."/>
            <person name="Martin F.M."/>
            <person name="Hacquard S."/>
        </authorList>
    </citation>
    <scope>NUCLEOTIDE SEQUENCE</scope>
    <source>
        <strain evidence="21">MPI-CAGE-CH-0230</strain>
    </source>
</reference>
<keyword evidence="7 17" id="KW-0812">Transmembrane</keyword>
<feature type="transmembrane region" description="Helical" evidence="17">
    <location>
        <begin position="730"/>
        <end position="749"/>
    </location>
</feature>
<dbReference type="Proteomes" id="UP000756346">
    <property type="component" value="Unassembled WGS sequence"/>
</dbReference>
<feature type="transmembrane region" description="Helical" evidence="17">
    <location>
        <begin position="473"/>
        <end position="494"/>
    </location>
</feature>
<dbReference type="InterPro" id="IPR007484">
    <property type="entry name" value="Peptidase_M28"/>
</dbReference>
<evidence type="ECO:0000256" key="1">
    <source>
        <dbReference type="ARBA" id="ARBA00001947"/>
    </source>
</evidence>
<name>A0A9P8YB57_9PEZI</name>
<feature type="domain" description="Vacuolar membrane protease C-terminal" evidence="19">
    <location>
        <begin position="756"/>
        <end position="966"/>
    </location>
</feature>
<dbReference type="InterPro" id="IPR053976">
    <property type="entry name" value="PFF1_TM"/>
</dbReference>
<evidence type="ECO:0000256" key="17">
    <source>
        <dbReference type="SAM" id="Phobius"/>
    </source>
</evidence>
<sequence length="974" mass="107427">MRLHNPLSFRPFQVSFWTTIVYIAALVPLIFVHETVPSPPEDTVAYAGLNLTKAWSDLLELTRAYHPYNSRENDRLHDWLLLELEAIQARNGAAKSDFVIFDDIVSNVTAYQRTVGSTVGGATYFEGTNIIVYIRGKDDPEGSWWEVSRSAEVKTIGKGGVLLNAHYDSVSTGFGATDDGMGCATVLALVDYFSRPENQPQHGIVALLNNNEEDWLWGAQAFAYHPMMPFCHTFLNLEGAGAGGRATIFRTTDAEVTSAYKNVRHPFGTVISSDAFGLGVIKSGTDFSIFVDAYGLRGLDMAFYKPRARYHTNQDDARHASRASLWHMMSNALETMKALSGDTGDTFIGERNEEGTGKVDNGQGTTGVWFDILGRAFAVFDLKSFFAWSVSLLVAGPVILMVTTYAIARSDRYYFFSSRILAYEGSVPDPIKLGGLKGIVRFPFALIVASALTVASAYLLAKINPLVVYSNEYTVWAMMLSLFYFAFWTIMAGANFARPSALSRGYAIMWIYAISWLLLVVNTVFEDRFNIGSGYVFVFLNSAAFLAVLLALLEQLGLPTKLIWALQSHPDHHVSDDHLESVPHAGDYPRSSDGNQDTEDASEPTESSPLIRGNNDNHHGTTFGGGYRQRHTPSAADEEHNAYGKEPYEHEQPWSANLPSWLWFVQFLLLGPFLVIIIGQSGLLLVSSVSQTGVDGSSLLVPYVMTAFFSIMLVLPVTPFTHRISHHVPLVLLLVFVATLIYNLLVFPFTEDSRAKIYFQQIIDLDTGASEVTYNGIREYVDMVVDELPSAAGKPRNYTQSGRAGLTSCAYDGSAVPPNVVPGASDGIPPEKGFADWISVNITRAEGDSKARFVVDAKETKSCLMTFDKRITTFRIQGANKPDERFAAMPEDGVNSIGLYRRDWKTPWEVDVRWDGEGGDETTGMDGRLVCYWADVNTPGTIPAYDEGLQYAPTWAALTKFGKGLVTGSKAFKA</sequence>
<evidence type="ECO:0000256" key="16">
    <source>
        <dbReference type="SAM" id="MobiDB-lite"/>
    </source>
</evidence>
<dbReference type="GeneID" id="70183076"/>
<dbReference type="Pfam" id="PF04389">
    <property type="entry name" value="Peptidase_M28"/>
    <property type="match status" value="1"/>
</dbReference>
<evidence type="ECO:0000256" key="3">
    <source>
        <dbReference type="ARBA" id="ARBA00004128"/>
    </source>
</evidence>
<comment type="function">
    <text evidence="2">May be involved in vacuolar sorting and osmoregulation.</text>
</comment>
<comment type="cofactor">
    <cofactor evidence="1">
        <name>Zn(2+)</name>
        <dbReference type="ChEBI" id="CHEBI:29105"/>
    </cofactor>
</comment>
<dbReference type="GO" id="GO:0006508">
    <property type="term" value="P:proteolysis"/>
    <property type="evidence" value="ECO:0007669"/>
    <property type="project" value="UniProtKB-KW"/>
</dbReference>
<evidence type="ECO:0000256" key="14">
    <source>
        <dbReference type="ARBA" id="ARBA00023180"/>
    </source>
</evidence>
<dbReference type="Pfam" id="PF22250">
    <property type="entry name" value="PFF1_C"/>
    <property type="match status" value="1"/>
</dbReference>
<evidence type="ECO:0000256" key="10">
    <source>
        <dbReference type="ARBA" id="ARBA00022833"/>
    </source>
</evidence>
<evidence type="ECO:0000313" key="21">
    <source>
        <dbReference type="EMBL" id="KAH7032888.1"/>
    </source>
</evidence>
<gene>
    <name evidence="21" type="ORF">B0I36DRAFT_320264</name>
</gene>
<dbReference type="FunFam" id="3.40.630.10:FF:000057">
    <property type="entry name" value="Vacuolar membrane protease"/>
    <property type="match status" value="1"/>
</dbReference>
<keyword evidence="5" id="KW-0926">Vacuole</keyword>
<feature type="transmembrane region" description="Helical" evidence="17">
    <location>
        <begin position="531"/>
        <end position="553"/>
    </location>
</feature>
<feature type="transmembrane region" description="Helical" evidence="17">
    <location>
        <begin position="699"/>
        <end position="718"/>
    </location>
</feature>
<keyword evidence="6 15" id="KW-0645">Protease</keyword>
<evidence type="ECO:0000256" key="11">
    <source>
        <dbReference type="ARBA" id="ARBA00022989"/>
    </source>
</evidence>
<evidence type="ECO:0000259" key="19">
    <source>
        <dbReference type="Pfam" id="PF22250"/>
    </source>
</evidence>
<evidence type="ECO:0000256" key="8">
    <source>
        <dbReference type="ARBA" id="ARBA00022723"/>
    </source>
</evidence>
<dbReference type="OrthoDB" id="76293at2759"/>
<dbReference type="PANTHER" id="PTHR12147">
    <property type="entry name" value="METALLOPEPTIDASE M28 FAMILY MEMBER"/>
    <property type="match status" value="1"/>
</dbReference>
<keyword evidence="22" id="KW-1185">Reference proteome</keyword>
<dbReference type="InterPro" id="IPR053975">
    <property type="entry name" value="PFF1_C"/>
</dbReference>
<dbReference type="CDD" id="cd03875">
    <property type="entry name" value="M28_Fxna_like"/>
    <property type="match status" value="1"/>
</dbReference>
<comment type="similarity">
    <text evidence="4 15">Belongs to the peptidase M28 family.</text>
</comment>
<dbReference type="RefSeq" id="XP_046013720.1">
    <property type="nucleotide sequence ID" value="XM_046153530.1"/>
</dbReference>
<accession>A0A9P8YB57</accession>
<feature type="domain" description="Peptidase M28" evidence="18">
    <location>
        <begin position="159"/>
        <end position="335"/>
    </location>
</feature>
<dbReference type="Pfam" id="PF22251">
    <property type="entry name" value="PFF1_TM"/>
    <property type="match status" value="1"/>
</dbReference>
<proteinExistence type="inferred from homology"/>
<organism evidence="21 22">
    <name type="scientific">Microdochium trichocladiopsis</name>
    <dbReference type="NCBI Taxonomy" id="1682393"/>
    <lineage>
        <taxon>Eukaryota</taxon>
        <taxon>Fungi</taxon>
        <taxon>Dikarya</taxon>
        <taxon>Ascomycota</taxon>
        <taxon>Pezizomycotina</taxon>
        <taxon>Sordariomycetes</taxon>
        <taxon>Xylariomycetidae</taxon>
        <taxon>Xylariales</taxon>
        <taxon>Microdochiaceae</taxon>
        <taxon>Microdochium</taxon>
    </lineage>
</organism>
<keyword evidence="13 17" id="KW-0472">Membrane</keyword>
<keyword evidence="8 15" id="KW-0479">Metal-binding</keyword>
<keyword evidence="14" id="KW-0325">Glycoprotein</keyword>
<dbReference type="GO" id="GO:0008235">
    <property type="term" value="F:metalloexopeptidase activity"/>
    <property type="evidence" value="ECO:0007669"/>
    <property type="project" value="InterPro"/>
</dbReference>
<dbReference type="GO" id="GO:0046872">
    <property type="term" value="F:metal ion binding"/>
    <property type="evidence" value="ECO:0007669"/>
    <property type="project" value="UniProtKB-KW"/>
</dbReference>
<dbReference type="Gene3D" id="3.40.630.10">
    <property type="entry name" value="Zn peptidases"/>
    <property type="match status" value="1"/>
</dbReference>
<dbReference type="SUPFAM" id="SSF53187">
    <property type="entry name" value="Zn-dependent exopeptidases"/>
    <property type="match status" value="1"/>
</dbReference>
<dbReference type="GO" id="GO:0005774">
    <property type="term" value="C:vacuolar membrane"/>
    <property type="evidence" value="ECO:0007669"/>
    <property type="project" value="UniProtKB-SubCell"/>
</dbReference>
<evidence type="ECO:0000256" key="5">
    <source>
        <dbReference type="ARBA" id="ARBA00022554"/>
    </source>
</evidence>
<evidence type="ECO:0000256" key="12">
    <source>
        <dbReference type="ARBA" id="ARBA00023049"/>
    </source>
</evidence>
<dbReference type="InterPro" id="IPR048024">
    <property type="entry name" value="Fxna-like_M28_dom"/>
</dbReference>
<keyword evidence="12" id="KW-0482">Metalloprotease</keyword>
<feature type="transmembrane region" description="Helical" evidence="17">
    <location>
        <begin position="442"/>
        <end position="461"/>
    </location>
</feature>
<evidence type="ECO:0000313" key="22">
    <source>
        <dbReference type="Proteomes" id="UP000756346"/>
    </source>
</evidence>
<feature type="transmembrane region" description="Helical" evidence="17">
    <location>
        <begin position="661"/>
        <end position="679"/>
    </location>
</feature>
<feature type="transmembrane region" description="Helical" evidence="17">
    <location>
        <begin position="385"/>
        <end position="408"/>
    </location>
</feature>
<feature type="transmembrane region" description="Helical" evidence="17">
    <location>
        <begin position="506"/>
        <end position="525"/>
    </location>
</feature>
<feature type="domain" description="Vacuolar membrane protease transmembrane" evidence="20">
    <location>
        <begin position="440"/>
        <end position="728"/>
    </location>
</feature>
<comment type="subcellular location">
    <subcellularLocation>
        <location evidence="3">Vacuole membrane</location>
        <topology evidence="3">Multi-pass membrane protein</topology>
    </subcellularLocation>
</comment>
<dbReference type="EMBL" id="JAGTJQ010000004">
    <property type="protein sequence ID" value="KAH7032888.1"/>
    <property type="molecule type" value="Genomic_DNA"/>
</dbReference>
<dbReference type="PANTHER" id="PTHR12147:SF58">
    <property type="entry name" value="VACUOLAR MEMBRANE PROTEASE"/>
    <property type="match status" value="1"/>
</dbReference>
<evidence type="ECO:0000259" key="18">
    <source>
        <dbReference type="Pfam" id="PF04389"/>
    </source>
</evidence>
<dbReference type="EC" id="3.4.-.-" evidence="15"/>
<comment type="caution">
    <text evidence="21">The sequence shown here is derived from an EMBL/GenBank/DDBJ whole genome shotgun (WGS) entry which is preliminary data.</text>
</comment>
<evidence type="ECO:0000259" key="20">
    <source>
        <dbReference type="Pfam" id="PF22251"/>
    </source>
</evidence>
<evidence type="ECO:0000256" key="9">
    <source>
        <dbReference type="ARBA" id="ARBA00022801"/>
    </source>
</evidence>